<dbReference type="EMBL" id="CP089982">
    <property type="protein sequence ID" value="WXA93804.1"/>
    <property type="molecule type" value="Genomic_DNA"/>
</dbReference>
<dbReference type="Proteomes" id="UP001379533">
    <property type="component" value="Chromosome"/>
</dbReference>
<dbReference type="Gene3D" id="3.40.50.410">
    <property type="entry name" value="von Willebrand factor, type A domain"/>
    <property type="match status" value="1"/>
</dbReference>
<name>A0ABZ2KAB7_9BACT</name>
<gene>
    <name evidence="2" type="ORF">LZC95_46040</name>
</gene>
<evidence type="ECO:0000313" key="2">
    <source>
        <dbReference type="EMBL" id="WXA93804.1"/>
    </source>
</evidence>
<evidence type="ECO:0000256" key="1">
    <source>
        <dbReference type="SAM" id="MobiDB-lite"/>
    </source>
</evidence>
<dbReference type="RefSeq" id="WP_394844403.1">
    <property type="nucleotide sequence ID" value="NZ_CP089982.1"/>
</dbReference>
<organism evidence="2 3">
    <name type="scientific">Pendulispora brunnea</name>
    <dbReference type="NCBI Taxonomy" id="2905690"/>
    <lineage>
        <taxon>Bacteria</taxon>
        <taxon>Pseudomonadati</taxon>
        <taxon>Myxococcota</taxon>
        <taxon>Myxococcia</taxon>
        <taxon>Myxococcales</taxon>
        <taxon>Sorangiineae</taxon>
        <taxon>Pendulisporaceae</taxon>
        <taxon>Pendulispora</taxon>
    </lineage>
</organism>
<sequence length="368" mass="36850">MNLCKIVGGAAAGTLVVALSAACGSESGDSGRSALDPGAQNGLDAGGDAEDHDARSAPVDAGGDASVCGTAESRQTKRRINAVVMHDRSGSLVRDAQGVDTKATRWDPIVVAMKSFFADPQSAGLSASLHYFPIVESGDPVCISPRYATPAIGLTALPNTALGTSVEGQSPAGGSPMRSALEGAVSAAKDLAAKLPGAKPVVVLVTDGGPNACESTNANVQQVIASAYQGAPSIPTVVVAVGPELPSLNQFASAGGTERAIVVSPSDPAKASRELVTKLNQLRPSTAPCSMTIPALPSGRTLAGATVTFTSGSGASTTVPYAPACSGGNGWHYNDADAPTSVVLCPNTCNVLQQNPEARISVTFNCAP</sequence>
<evidence type="ECO:0000313" key="3">
    <source>
        <dbReference type="Proteomes" id="UP001379533"/>
    </source>
</evidence>
<protein>
    <recommendedName>
        <fullName evidence="4">VWFA domain-containing protein</fullName>
    </recommendedName>
</protein>
<keyword evidence="3" id="KW-1185">Reference proteome</keyword>
<reference evidence="2 3" key="1">
    <citation type="submission" date="2021-12" db="EMBL/GenBank/DDBJ databases">
        <title>Discovery of the Pendulisporaceae a myxobacterial family with distinct sporulation behavior and unique specialized metabolism.</title>
        <authorList>
            <person name="Garcia R."/>
            <person name="Popoff A."/>
            <person name="Bader C.D."/>
            <person name="Loehr J."/>
            <person name="Walesch S."/>
            <person name="Walt C."/>
            <person name="Boldt J."/>
            <person name="Bunk B."/>
            <person name="Haeckl F.J.F.P.J."/>
            <person name="Gunesch A.P."/>
            <person name="Birkelbach J."/>
            <person name="Nuebel U."/>
            <person name="Pietschmann T."/>
            <person name="Bach T."/>
            <person name="Mueller R."/>
        </authorList>
    </citation>
    <scope>NUCLEOTIDE SEQUENCE [LARGE SCALE GENOMIC DNA]</scope>
    <source>
        <strain evidence="2 3">MSr12523</strain>
    </source>
</reference>
<dbReference type="InterPro" id="IPR036465">
    <property type="entry name" value="vWFA_dom_sf"/>
</dbReference>
<dbReference type="SUPFAM" id="SSF53300">
    <property type="entry name" value="vWA-like"/>
    <property type="match status" value="1"/>
</dbReference>
<evidence type="ECO:0008006" key="4">
    <source>
        <dbReference type="Google" id="ProtNLM"/>
    </source>
</evidence>
<dbReference type="PROSITE" id="PS51257">
    <property type="entry name" value="PROKAR_LIPOPROTEIN"/>
    <property type="match status" value="1"/>
</dbReference>
<proteinExistence type="predicted"/>
<feature type="region of interest" description="Disordered" evidence="1">
    <location>
        <begin position="27"/>
        <end position="72"/>
    </location>
</feature>
<accession>A0ABZ2KAB7</accession>